<name>A0A5B9MGV1_9BACT</name>
<dbReference type="KEGG" id="smam:Mal15_37950"/>
<dbReference type="PANTHER" id="PTHR43398">
    <property type="entry name" value="DOLICHOL-PHOSPHATE MANNOSYLTRANSFERASE SUBUNIT 1"/>
    <property type="match status" value="1"/>
</dbReference>
<accession>A0A5B9MGV1</accession>
<dbReference type="GO" id="GO:0004582">
    <property type="term" value="F:dolichyl-phosphate beta-D-mannosyltransferase activity"/>
    <property type="evidence" value="ECO:0007669"/>
    <property type="project" value="InterPro"/>
</dbReference>
<dbReference type="SUPFAM" id="SSF53448">
    <property type="entry name" value="Nucleotide-diphospho-sugar transferases"/>
    <property type="match status" value="1"/>
</dbReference>
<dbReference type="InterPro" id="IPR001173">
    <property type="entry name" value="Glyco_trans_2-like"/>
</dbReference>
<evidence type="ECO:0000313" key="6">
    <source>
        <dbReference type="Proteomes" id="UP000321353"/>
    </source>
</evidence>
<dbReference type="GO" id="GO:0009247">
    <property type="term" value="P:glycolipid biosynthetic process"/>
    <property type="evidence" value="ECO:0007669"/>
    <property type="project" value="TreeGrafter"/>
</dbReference>
<dbReference type="GO" id="GO:0047267">
    <property type="term" value="F:undecaprenyl-phosphate mannosyltransferase activity"/>
    <property type="evidence" value="ECO:0007669"/>
    <property type="project" value="UniProtKB-EC"/>
</dbReference>
<organism evidence="5 6">
    <name type="scientific">Stieleria maiorica</name>
    <dbReference type="NCBI Taxonomy" id="2795974"/>
    <lineage>
        <taxon>Bacteria</taxon>
        <taxon>Pseudomonadati</taxon>
        <taxon>Planctomycetota</taxon>
        <taxon>Planctomycetia</taxon>
        <taxon>Pirellulales</taxon>
        <taxon>Pirellulaceae</taxon>
        <taxon>Stieleria</taxon>
    </lineage>
</organism>
<dbReference type="AlphaFoldDB" id="A0A5B9MGV1"/>
<dbReference type="Proteomes" id="UP000321353">
    <property type="component" value="Chromosome"/>
</dbReference>
<evidence type="ECO:0000313" key="5">
    <source>
        <dbReference type="EMBL" id="QEF99729.1"/>
    </source>
</evidence>
<evidence type="ECO:0000256" key="1">
    <source>
        <dbReference type="ARBA" id="ARBA00006739"/>
    </source>
</evidence>
<dbReference type="CDD" id="cd06442">
    <property type="entry name" value="DPM1_like"/>
    <property type="match status" value="1"/>
</dbReference>
<dbReference type="EMBL" id="CP036264">
    <property type="protein sequence ID" value="QEF99729.1"/>
    <property type="molecule type" value="Genomic_DNA"/>
</dbReference>
<evidence type="ECO:0000256" key="2">
    <source>
        <dbReference type="ARBA" id="ARBA00022676"/>
    </source>
</evidence>
<dbReference type="PANTHER" id="PTHR43398:SF1">
    <property type="entry name" value="DOLICHOL-PHOSPHATE MANNOSYLTRANSFERASE SUBUNIT 1"/>
    <property type="match status" value="1"/>
</dbReference>
<reference evidence="5 6" key="1">
    <citation type="submission" date="2019-02" db="EMBL/GenBank/DDBJ databases">
        <title>Planctomycetal bacteria perform biofilm scaping via a novel small molecule.</title>
        <authorList>
            <person name="Jeske O."/>
            <person name="Boedeker C."/>
            <person name="Wiegand S."/>
            <person name="Breitling P."/>
            <person name="Kallscheuer N."/>
            <person name="Jogler M."/>
            <person name="Rohde M."/>
            <person name="Petersen J."/>
            <person name="Medema M.H."/>
            <person name="Surup F."/>
            <person name="Jogler C."/>
        </authorList>
    </citation>
    <scope>NUCLEOTIDE SEQUENCE [LARGE SCALE GENOMIC DNA]</scope>
    <source>
        <strain evidence="5 6">Mal15</strain>
    </source>
</reference>
<evidence type="ECO:0000256" key="3">
    <source>
        <dbReference type="ARBA" id="ARBA00022679"/>
    </source>
</evidence>
<comment type="similarity">
    <text evidence="1">Belongs to the glycosyltransferase 2 family.</text>
</comment>
<dbReference type="EC" id="2.4.1.54" evidence="5"/>
<dbReference type="Pfam" id="PF00535">
    <property type="entry name" value="Glycos_transf_2"/>
    <property type="match status" value="1"/>
</dbReference>
<dbReference type="InterPro" id="IPR029044">
    <property type="entry name" value="Nucleotide-diphossugar_trans"/>
</dbReference>
<dbReference type="FunFam" id="3.90.550.10:FF:000122">
    <property type="entry name" value="Dolichol-phosphate mannosyltransferase subunit 1"/>
    <property type="match status" value="1"/>
</dbReference>
<evidence type="ECO:0000259" key="4">
    <source>
        <dbReference type="Pfam" id="PF00535"/>
    </source>
</evidence>
<protein>
    <submittedName>
        <fullName evidence="5">Undecaprenyl-phosphate mannosyltransferase</fullName>
        <ecNumber evidence="5">2.4.1.54</ecNumber>
    </submittedName>
</protein>
<dbReference type="InterPro" id="IPR039528">
    <property type="entry name" value="DPM1-like"/>
</dbReference>
<keyword evidence="3 5" id="KW-0808">Transferase</keyword>
<keyword evidence="2 5" id="KW-0328">Glycosyltransferase</keyword>
<gene>
    <name evidence="5" type="ORF">Mal15_37950</name>
</gene>
<dbReference type="GO" id="GO:0016020">
    <property type="term" value="C:membrane"/>
    <property type="evidence" value="ECO:0007669"/>
    <property type="project" value="GOC"/>
</dbReference>
<dbReference type="Gene3D" id="3.90.550.10">
    <property type="entry name" value="Spore Coat Polysaccharide Biosynthesis Protein SpsA, Chain A"/>
    <property type="match status" value="1"/>
</dbReference>
<feature type="domain" description="Glycosyltransferase 2-like" evidence="4">
    <location>
        <begin position="20"/>
        <end position="186"/>
    </location>
</feature>
<keyword evidence="6" id="KW-1185">Reference proteome</keyword>
<proteinExistence type="inferred from homology"/>
<sequence length="257" mass="28771">MSIVLDDSTNSPSLSNDLLIAVCTYQESQNIQAMLTGLRRVFPDASLLVVDDNSPDGTADLVREAQQTDRRIELIVRRDKRGLGSAIVDAMKYAVAQGYRFFVNLDADQSHDPAQLPDLVRVARAEPEVAVVIGSRYVPGGKIVGWPIRRRLMSKLVNRFATGFLKLPVKDCSGSMRCYRTSALDALDLNSLQCTGYAVLEELLVKLHRDGRRMVEVPITFTERELGHSKLTFKEALRSVRFMLRLALTLRRNPNVP</sequence>